<dbReference type="Gene3D" id="1.10.10.10">
    <property type="entry name" value="Winged helix-like DNA-binding domain superfamily/Winged helix DNA-binding domain"/>
    <property type="match status" value="1"/>
</dbReference>
<dbReference type="SMART" id="SM00448">
    <property type="entry name" value="REC"/>
    <property type="match status" value="1"/>
</dbReference>
<evidence type="ECO:0000313" key="11">
    <source>
        <dbReference type="Proteomes" id="UP000670947"/>
    </source>
</evidence>
<dbReference type="InterPro" id="IPR036388">
    <property type="entry name" value="WH-like_DNA-bd_sf"/>
</dbReference>
<dbReference type="Pfam" id="PF00486">
    <property type="entry name" value="Trans_reg_C"/>
    <property type="match status" value="1"/>
</dbReference>
<feature type="domain" description="Response regulatory" evidence="8">
    <location>
        <begin position="2"/>
        <end position="115"/>
    </location>
</feature>
<dbReference type="InterPro" id="IPR011006">
    <property type="entry name" value="CheY-like_superfamily"/>
</dbReference>
<evidence type="ECO:0000256" key="4">
    <source>
        <dbReference type="ARBA" id="ARBA00023125"/>
    </source>
</evidence>
<gene>
    <name evidence="10" type="ORF">I8J29_10615</name>
</gene>
<dbReference type="PANTHER" id="PTHR48111:SF73">
    <property type="entry name" value="ALKALINE PHOSPHATASE SYNTHESIS TRANSCRIPTIONAL REGULATORY PROTEIN PHOP"/>
    <property type="match status" value="1"/>
</dbReference>
<dbReference type="PANTHER" id="PTHR48111">
    <property type="entry name" value="REGULATOR OF RPOS"/>
    <property type="match status" value="1"/>
</dbReference>
<evidence type="ECO:0000259" key="8">
    <source>
        <dbReference type="PROSITE" id="PS50110"/>
    </source>
</evidence>
<dbReference type="Gene3D" id="3.40.50.2300">
    <property type="match status" value="1"/>
</dbReference>
<sequence>MNVLLADDEPLMLTILRAYFEKAGFRALLAEDGEAALDRYYAEPVDLAVLDWMMPKRSGVEVCREIKRGGGTKVLLLTAKGDADDEIAALQAGADDYLRKPFDPRVLLLRARKLLRLGDRLAAGDLAVDLEAQRVYVGGKDVLATHKEFELTKYLAANKGRIVTRQMLLDHVWGYDYFGDERTVDTHIRRLREKIGERRIKTHRGMGYSLEERDE</sequence>
<dbReference type="PROSITE" id="PS51755">
    <property type="entry name" value="OMPR_PHOB"/>
    <property type="match status" value="1"/>
</dbReference>
<feature type="DNA-binding region" description="OmpR/PhoB-type" evidence="7">
    <location>
        <begin position="118"/>
        <end position="212"/>
    </location>
</feature>
<dbReference type="SMART" id="SM00862">
    <property type="entry name" value="Trans_reg_C"/>
    <property type="match status" value="1"/>
</dbReference>
<dbReference type="RefSeq" id="WP_208847593.1">
    <property type="nucleotide sequence ID" value="NZ_JAGGDJ010000005.1"/>
</dbReference>
<reference evidence="10 11" key="1">
    <citation type="submission" date="2021-03" db="EMBL/GenBank/DDBJ databases">
        <title>Paenibacillus artemisicola MWE-103 whole genome sequence.</title>
        <authorList>
            <person name="Ham Y.J."/>
        </authorList>
    </citation>
    <scope>NUCLEOTIDE SEQUENCE [LARGE SCALE GENOMIC DNA]</scope>
    <source>
        <strain evidence="10 11">MWE-103</strain>
    </source>
</reference>
<evidence type="ECO:0000256" key="2">
    <source>
        <dbReference type="ARBA" id="ARBA00023012"/>
    </source>
</evidence>
<dbReference type="CDD" id="cd17574">
    <property type="entry name" value="REC_OmpR"/>
    <property type="match status" value="1"/>
</dbReference>
<dbReference type="Pfam" id="PF00072">
    <property type="entry name" value="Response_reg"/>
    <property type="match status" value="1"/>
</dbReference>
<name>A0ABS3W8L9_9BACL</name>
<keyword evidence="3" id="KW-0805">Transcription regulation</keyword>
<dbReference type="SUPFAM" id="SSF52172">
    <property type="entry name" value="CheY-like"/>
    <property type="match status" value="1"/>
</dbReference>
<dbReference type="InterPro" id="IPR001867">
    <property type="entry name" value="OmpR/PhoB-type_DNA-bd"/>
</dbReference>
<dbReference type="InterPro" id="IPR001789">
    <property type="entry name" value="Sig_transdc_resp-reg_receiver"/>
</dbReference>
<evidence type="ECO:0000256" key="1">
    <source>
        <dbReference type="ARBA" id="ARBA00022553"/>
    </source>
</evidence>
<feature type="domain" description="OmpR/PhoB-type" evidence="9">
    <location>
        <begin position="118"/>
        <end position="212"/>
    </location>
</feature>
<proteinExistence type="predicted"/>
<keyword evidence="2" id="KW-0902">Two-component regulatory system</keyword>
<evidence type="ECO:0000256" key="7">
    <source>
        <dbReference type="PROSITE-ProRule" id="PRU01091"/>
    </source>
</evidence>
<comment type="caution">
    <text evidence="10">The sequence shown here is derived from an EMBL/GenBank/DDBJ whole genome shotgun (WGS) entry which is preliminary data.</text>
</comment>
<keyword evidence="4 7" id="KW-0238">DNA-binding</keyword>
<dbReference type="InterPro" id="IPR039420">
    <property type="entry name" value="WalR-like"/>
</dbReference>
<dbReference type="Proteomes" id="UP000670947">
    <property type="component" value="Unassembled WGS sequence"/>
</dbReference>
<evidence type="ECO:0000259" key="9">
    <source>
        <dbReference type="PROSITE" id="PS51755"/>
    </source>
</evidence>
<evidence type="ECO:0000313" key="10">
    <source>
        <dbReference type="EMBL" id="MBO7744651.1"/>
    </source>
</evidence>
<keyword evidence="1 6" id="KW-0597">Phosphoprotein</keyword>
<dbReference type="CDD" id="cd00383">
    <property type="entry name" value="trans_reg_C"/>
    <property type="match status" value="1"/>
</dbReference>
<organism evidence="10 11">
    <name type="scientific">Paenibacillus artemisiicola</name>
    <dbReference type="NCBI Taxonomy" id="1172618"/>
    <lineage>
        <taxon>Bacteria</taxon>
        <taxon>Bacillati</taxon>
        <taxon>Bacillota</taxon>
        <taxon>Bacilli</taxon>
        <taxon>Bacillales</taxon>
        <taxon>Paenibacillaceae</taxon>
        <taxon>Paenibacillus</taxon>
    </lineage>
</organism>
<accession>A0ABS3W8L9</accession>
<feature type="modified residue" description="4-aspartylphosphate" evidence="6">
    <location>
        <position position="51"/>
    </location>
</feature>
<keyword evidence="5" id="KW-0804">Transcription</keyword>
<dbReference type="PROSITE" id="PS50110">
    <property type="entry name" value="RESPONSE_REGULATORY"/>
    <property type="match status" value="1"/>
</dbReference>
<dbReference type="EMBL" id="JAGGDJ010000005">
    <property type="protein sequence ID" value="MBO7744651.1"/>
    <property type="molecule type" value="Genomic_DNA"/>
</dbReference>
<keyword evidence="11" id="KW-1185">Reference proteome</keyword>
<evidence type="ECO:0000256" key="5">
    <source>
        <dbReference type="ARBA" id="ARBA00023163"/>
    </source>
</evidence>
<evidence type="ECO:0000256" key="3">
    <source>
        <dbReference type="ARBA" id="ARBA00023015"/>
    </source>
</evidence>
<evidence type="ECO:0000256" key="6">
    <source>
        <dbReference type="PROSITE-ProRule" id="PRU00169"/>
    </source>
</evidence>
<protein>
    <submittedName>
        <fullName evidence="10">Response regulator transcription factor</fullName>
    </submittedName>
</protein>